<accession>A0A939IQI1</accession>
<protein>
    <recommendedName>
        <fullName evidence="3">Transposase</fullName>
    </recommendedName>
</protein>
<dbReference type="EMBL" id="JAFKCV010000012">
    <property type="protein sequence ID" value="MBN7826965.1"/>
    <property type="molecule type" value="Genomic_DNA"/>
</dbReference>
<dbReference type="AlphaFoldDB" id="A0A939IQI1"/>
<keyword evidence="2" id="KW-1185">Reference proteome</keyword>
<reference evidence="1" key="1">
    <citation type="submission" date="2021-03" db="EMBL/GenBank/DDBJ databases">
        <title>novel species isolated from a fishpond in China.</title>
        <authorList>
            <person name="Lu H."/>
            <person name="Cai Z."/>
        </authorList>
    </citation>
    <scope>NUCLEOTIDE SEQUENCE</scope>
    <source>
        <strain evidence="1">JCM 30855</strain>
    </source>
</reference>
<evidence type="ECO:0000313" key="2">
    <source>
        <dbReference type="Proteomes" id="UP000664654"/>
    </source>
</evidence>
<dbReference type="Proteomes" id="UP000664654">
    <property type="component" value="Unassembled WGS sequence"/>
</dbReference>
<dbReference type="RefSeq" id="WP_206575077.1">
    <property type="nucleotide sequence ID" value="NZ_JAFKCV010000012.1"/>
</dbReference>
<sequence>MSDFNYFYGIDLAKLSFSIHGEDRHGKPLVHKSVTRTKLLKEMANLPAGLVELEACSAVHYWEREMKKLGHEEADNGLLYVARALIHDCYEHLLVLEQCFAMLGLLVFIPSVVNTCIVNPGQ</sequence>
<comment type="caution">
    <text evidence="1">The sequence shown here is derived from an EMBL/GenBank/DDBJ whole genome shotgun (WGS) entry which is preliminary data.</text>
</comment>
<proteinExistence type="predicted"/>
<gene>
    <name evidence="1" type="ORF">J0A66_17160</name>
</gene>
<evidence type="ECO:0008006" key="3">
    <source>
        <dbReference type="Google" id="ProtNLM"/>
    </source>
</evidence>
<name>A0A939IQI1_9ALTE</name>
<organism evidence="1 2">
    <name type="scientific">Bowmanella dokdonensis</name>
    <dbReference type="NCBI Taxonomy" id="751969"/>
    <lineage>
        <taxon>Bacteria</taxon>
        <taxon>Pseudomonadati</taxon>
        <taxon>Pseudomonadota</taxon>
        <taxon>Gammaproteobacteria</taxon>
        <taxon>Alteromonadales</taxon>
        <taxon>Alteromonadaceae</taxon>
        <taxon>Bowmanella</taxon>
    </lineage>
</organism>
<evidence type="ECO:0000313" key="1">
    <source>
        <dbReference type="EMBL" id="MBN7826965.1"/>
    </source>
</evidence>